<proteinExistence type="predicted"/>
<organism evidence="1 2">
    <name type="scientific">Polarella glacialis</name>
    <name type="common">Dinoflagellate</name>
    <dbReference type="NCBI Taxonomy" id="89957"/>
    <lineage>
        <taxon>Eukaryota</taxon>
        <taxon>Sar</taxon>
        <taxon>Alveolata</taxon>
        <taxon>Dinophyceae</taxon>
        <taxon>Suessiales</taxon>
        <taxon>Suessiaceae</taxon>
        <taxon>Polarella</taxon>
    </lineage>
</organism>
<dbReference type="Proteomes" id="UP000654075">
    <property type="component" value="Unassembled WGS sequence"/>
</dbReference>
<protein>
    <submittedName>
        <fullName evidence="1">Uncharacterized protein</fullName>
    </submittedName>
</protein>
<comment type="caution">
    <text evidence="1">The sequence shown here is derived from an EMBL/GenBank/DDBJ whole genome shotgun (WGS) entry which is preliminary data.</text>
</comment>
<sequence>MTDTDLSGELIRRLEPAVAEFVAGMPDSLSGWGGGAFVEVLHRIGVDNFGKMGSQRALAKMGFAEPPSQFVQRAQHRIQQAVDGGDARKETWGLMHKRVLCYAEWDVLLSTGEPIRGTLMRENGIRIGHMNPPAWLRAFATPINSIIGRDLCGEFQLATGIGLILDAAPPGHLTGEVHLFSSTTPCCSCLAVLCQLQQRFSGLRMSFANGEQYL</sequence>
<evidence type="ECO:0000313" key="2">
    <source>
        <dbReference type="Proteomes" id="UP000654075"/>
    </source>
</evidence>
<accession>A0A813DUP4</accession>
<name>A0A813DUP4_POLGL</name>
<dbReference type="EMBL" id="CAJNNV010005644">
    <property type="protein sequence ID" value="CAE8592395.1"/>
    <property type="molecule type" value="Genomic_DNA"/>
</dbReference>
<gene>
    <name evidence="1" type="ORF">PGLA1383_LOCUS11049</name>
</gene>
<reference evidence="1" key="1">
    <citation type="submission" date="2021-02" db="EMBL/GenBank/DDBJ databases">
        <authorList>
            <person name="Dougan E. K."/>
            <person name="Rhodes N."/>
            <person name="Thang M."/>
            <person name="Chan C."/>
        </authorList>
    </citation>
    <scope>NUCLEOTIDE SEQUENCE</scope>
</reference>
<evidence type="ECO:0000313" key="1">
    <source>
        <dbReference type="EMBL" id="CAE8592395.1"/>
    </source>
</evidence>
<dbReference type="OrthoDB" id="10360359at2759"/>
<dbReference type="AlphaFoldDB" id="A0A813DUP4"/>
<keyword evidence="2" id="KW-1185">Reference proteome</keyword>